<evidence type="ECO:0000313" key="3">
    <source>
        <dbReference type="Proteomes" id="UP000004200"/>
    </source>
</evidence>
<dbReference type="AlphaFoldDB" id="G2E685"/>
<dbReference type="Pfam" id="PF09849">
    <property type="entry name" value="DUF2076"/>
    <property type="match status" value="1"/>
</dbReference>
<feature type="region of interest" description="Disordered" evidence="1">
    <location>
        <begin position="154"/>
        <end position="198"/>
    </location>
</feature>
<dbReference type="eggNOG" id="COG3416">
    <property type="taxonomic scope" value="Bacteria"/>
</dbReference>
<accession>G2E685</accession>
<dbReference type="RefSeq" id="WP_007042511.1">
    <property type="nucleotide sequence ID" value="NZ_AFWT01000038.1"/>
</dbReference>
<dbReference type="Proteomes" id="UP000004200">
    <property type="component" value="Unassembled WGS sequence"/>
</dbReference>
<gene>
    <name evidence="2" type="ORF">ThidrDRAFT_3798</name>
</gene>
<dbReference type="OrthoDB" id="122910at2"/>
<proteinExistence type="predicted"/>
<reference evidence="2 3" key="1">
    <citation type="submission" date="2011-06" db="EMBL/GenBank/DDBJ databases">
        <title>The draft genome of Thiorhodococcus drewsii AZ1.</title>
        <authorList>
            <consortium name="US DOE Joint Genome Institute (JGI-PGF)"/>
            <person name="Lucas S."/>
            <person name="Han J."/>
            <person name="Lapidus A."/>
            <person name="Cheng J.-F."/>
            <person name="Goodwin L."/>
            <person name="Pitluck S."/>
            <person name="Peters L."/>
            <person name="Land M.L."/>
            <person name="Hauser L."/>
            <person name="Vogl K."/>
            <person name="Liu Z."/>
            <person name="Imhoff J."/>
            <person name="Thiel V."/>
            <person name="Frigaard N.-U."/>
            <person name="Bryant D.A."/>
            <person name="Woyke T.J."/>
        </authorList>
    </citation>
    <scope>NUCLEOTIDE SEQUENCE [LARGE SCALE GENOMIC DNA]</scope>
    <source>
        <strain evidence="2 3">AZ1</strain>
    </source>
</reference>
<evidence type="ECO:0000256" key="1">
    <source>
        <dbReference type="SAM" id="MobiDB-lite"/>
    </source>
</evidence>
<keyword evidence="3" id="KW-1185">Reference proteome</keyword>
<dbReference type="STRING" id="765913.ThidrDRAFT_3798"/>
<dbReference type="PATRIC" id="fig|765913.3.peg.3865"/>
<sequence length="198" mass="20662">MNVQEQTTIEDLFQRLRKAESQTGPRDVEAESLILDLTDRQPAAPYYMAQAILVQEQALRRLQERVEELERAAAERPQGGGFLGGLFGASPQPAKTPSTMSGDWNANRHQARSAGAMFQPSAGGGGFLSGAVQTAVGVAGGMLIGNAIADLFSGEESSAESPPAAAFEPADGTRMADVEEEDDGGVFDGFGGGDDGDA</sequence>
<protein>
    <submittedName>
        <fullName evidence="2">Putative periplasmic ligand-binding sensor protein</fullName>
    </submittedName>
</protein>
<comment type="caution">
    <text evidence="2">The sequence shown here is derived from an EMBL/GenBank/DDBJ whole genome shotgun (WGS) entry which is preliminary data.</text>
</comment>
<feature type="compositionally biased region" description="Low complexity" evidence="1">
    <location>
        <begin position="155"/>
        <end position="170"/>
    </location>
</feature>
<organism evidence="2 3">
    <name type="scientific">Thiorhodococcus drewsii AZ1</name>
    <dbReference type="NCBI Taxonomy" id="765913"/>
    <lineage>
        <taxon>Bacteria</taxon>
        <taxon>Pseudomonadati</taxon>
        <taxon>Pseudomonadota</taxon>
        <taxon>Gammaproteobacteria</taxon>
        <taxon>Chromatiales</taxon>
        <taxon>Chromatiaceae</taxon>
        <taxon>Thiorhodococcus</taxon>
    </lineage>
</organism>
<name>G2E685_9GAMM</name>
<dbReference type="InterPro" id="IPR018648">
    <property type="entry name" value="DUF2076"/>
</dbReference>
<dbReference type="EMBL" id="AFWT01000038">
    <property type="protein sequence ID" value="EGV28433.1"/>
    <property type="molecule type" value="Genomic_DNA"/>
</dbReference>
<feature type="compositionally biased region" description="Gly residues" evidence="1">
    <location>
        <begin position="186"/>
        <end position="198"/>
    </location>
</feature>
<evidence type="ECO:0000313" key="2">
    <source>
        <dbReference type="EMBL" id="EGV28433.1"/>
    </source>
</evidence>